<evidence type="ECO:0000313" key="2">
    <source>
        <dbReference type="EMBL" id="AMJ41412.1"/>
    </source>
</evidence>
<dbReference type="KEGG" id="cpro:CPRO_18100"/>
<reference evidence="1 4" key="1">
    <citation type="journal article" date="2016" name="Genome Announc.">
        <title>Complete Genome Sequence of the Amino Acid-Fermenting Clostridium propionicum X2 (DSM 1682).</title>
        <authorList>
            <person name="Poehlein A."/>
            <person name="Schlien K."/>
            <person name="Chowdhury N.P."/>
            <person name="Gottschalk G."/>
            <person name="Buckel W."/>
            <person name="Daniel R."/>
        </authorList>
    </citation>
    <scope>NUCLEOTIDE SEQUENCE [LARGE SCALE GENOMIC DNA]</scope>
    <source>
        <strain evidence="1 4">X2</strain>
    </source>
</reference>
<dbReference type="InterPro" id="IPR009057">
    <property type="entry name" value="Homeodomain-like_sf"/>
</dbReference>
<evidence type="ECO:0000313" key="3">
    <source>
        <dbReference type="EMBL" id="SHE98706.1"/>
    </source>
</evidence>
<evidence type="ECO:0000313" key="1">
    <source>
        <dbReference type="EMBL" id="AMJ41396.1"/>
    </source>
</evidence>
<proteinExistence type="predicted"/>
<dbReference type="GO" id="GO:0004803">
    <property type="term" value="F:transposase activity"/>
    <property type="evidence" value="ECO:0007669"/>
    <property type="project" value="InterPro"/>
</dbReference>
<reference evidence="3" key="4">
    <citation type="submission" date="2016-11" db="EMBL/GenBank/DDBJ databases">
        <authorList>
            <person name="Varghese N."/>
            <person name="Submissions S."/>
        </authorList>
    </citation>
    <scope>NUCLEOTIDE SEQUENCE</scope>
    <source>
        <strain evidence="3">DSM 1682</strain>
    </source>
</reference>
<organism evidence="3 5">
    <name type="scientific">Anaerotignum propionicum DSM 1682</name>
    <dbReference type="NCBI Taxonomy" id="991789"/>
    <lineage>
        <taxon>Bacteria</taxon>
        <taxon>Bacillati</taxon>
        <taxon>Bacillota</taxon>
        <taxon>Clostridia</taxon>
        <taxon>Lachnospirales</taxon>
        <taxon>Anaerotignaceae</taxon>
        <taxon>Anaerotignum</taxon>
    </lineage>
</organism>
<evidence type="ECO:0000313" key="5">
    <source>
        <dbReference type="Proteomes" id="UP000184204"/>
    </source>
</evidence>
<dbReference type="GO" id="GO:0003677">
    <property type="term" value="F:DNA binding"/>
    <property type="evidence" value="ECO:0007669"/>
    <property type="project" value="InterPro"/>
</dbReference>
<dbReference type="KEGG" id="cpro:CPRO_18280"/>
<sequence length="113" mass="13327">MKKRRSFTPEFKIQVVLELLREEKELNQIAAEHEIAPNVLRNWKKEFLANASSAFDNKKEASFEQERIDYEKKIDQLYNTIGQLTVDVNWLKKKSDQALGHGWEERTGYKGRS</sequence>
<reference evidence="4" key="2">
    <citation type="submission" date="2016-01" db="EMBL/GenBank/DDBJ databases">
        <authorList>
            <person name="Poehlein A."/>
            <person name="Schlien K."/>
            <person name="Gottschalk G."/>
            <person name="Buckel W."/>
            <person name="Daniel R."/>
        </authorList>
    </citation>
    <scope>NUCLEOTIDE SEQUENCE [LARGE SCALE GENOMIC DNA]</scope>
    <source>
        <strain evidence="4">X2</strain>
    </source>
</reference>
<dbReference type="AlphaFoldDB" id="A0A0X1U8Y7"/>
<dbReference type="Pfam" id="PF01527">
    <property type="entry name" value="HTH_Tnp_1"/>
    <property type="match status" value="1"/>
</dbReference>
<dbReference type="InterPro" id="IPR036388">
    <property type="entry name" value="WH-like_DNA-bd_sf"/>
</dbReference>
<dbReference type="EMBL" id="FQUA01000012">
    <property type="protein sequence ID" value="SHE98706.1"/>
    <property type="molecule type" value="Genomic_DNA"/>
</dbReference>
<dbReference type="InterPro" id="IPR002514">
    <property type="entry name" value="Transposase_8"/>
</dbReference>
<dbReference type="EMBL" id="CP014223">
    <property type="protein sequence ID" value="AMJ41412.1"/>
    <property type="molecule type" value="Genomic_DNA"/>
</dbReference>
<reference evidence="5" key="3">
    <citation type="submission" date="2016-11" db="EMBL/GenBank/DDBJ databases">
        <authorList>
            <person name="Jaros S."/>
            <person name="Januszkiewicz K."/>
            <person name="Wedrychowicz H."/>
        </authorList>
    </citation>
    <scope>NUCLEOTIDE SEQUENCE [LARGE SCALE GENOMIC DNA]</scope>
    <source>
        <strain evidence="5">DSM 1682</strain>
    </source>
</reference>
<evidence type="ECO:0000313" key="4">
    <source>
        <dbReference type="Proteomes" id="UP000068026"/>
    </source>
</evidence>
<gene>
    <name evidence="1" type="ORF">CPRO_18100</name>
    <name evidence="2" type="ORF">CPRO_18280</name>
    <name evidence="3" type="ORF">SAMN02745151_02437</name>
</gene>
<name>A0A0X1U8Y7_ANAPI</name>
<protein>
    <submittedName>
        <fullName evidence="3">Transposase</fullName>
    </submittedName>
</protein>
<dbReference type="GO" id="GO:0006313">
    <property type="term" value="P:DNA transposition"/>
    <property type="evidence" value="ECO:0007669"/>
    <property type="project" value="InterPro"/>
</dbReference>
<dbReference type="Proteomes" id="UP000184204">
    <property type="component" value="Unassembled WGS sequence"/>
</dbReference>
<dbReference type="Proteomes" id="UP000068026">
    <property type="component" value="Chromosome"/>
</dbReference>
<keyword evidence="4" id="KW-1185">Reference proteome</keyword>
<dbReference type="SUPFAM" id="SSF46689">
    <property type="entry name" value="Homeodomain-like"/>
    <property type="match status" value="1"/>
</dbReference>
<dbReference type="RefSeq" id="WP_066050552.1">
    <property type="nucleotide sequence ID" value="NZ_CP014223.1"/>
</dbReference>
<dbReference type="EMBL" id="CP014223">
    <property type="protein sequence ID" value="AMJ41396.1"/>
    <property type="molecule type" value="Genomic_DNA"/>
</dbReference>
<accession>A0A0X1U8Y7</accession>
<dbReference type="Gene3D" id="1.10.10.10">
    <property type="entry name" value="Winged helix-like DNA-binding domain superfamily/Winged helix DNA-binding domain"/>
    <property type="match status" value="1"/>
</dbReference>